<dbReference type="NCBIfam" id="TIGR00021">
    <property type="entry name" value="rpiA"/>
    <property type="match status" value="1"/>
</dbReference>
<dbReference type="Proteomes" id="UP000024404">
    <property type="component" value="Unassembled WGS sequence"/>
</dbReference>
<reference evidence="9" key="1">
    <citation type="submission" date="2013-10" db="EMBL/GenBank/DDBJ databases">
        <title>Genome sequencing of Onchocerca volvulus.</title>
        <authorList>
            <person name="Cotton J."/>
            <person name="Tsai J."/>
            <person name="Stanley E."/>
            <person name="Tracey A."/>
            <person name="Holroyd N."/>
            <person name="Lustigman S."/>
            <person name="Berriman M."/>
        </authorList>
    </citation>
    <scope>NUCLEOTIDE SEQUENCE</scope>
</reference>
<evidence type="ECO:0000256" key="5">
    <source>
        <dbReference type="ARBA" id="ARBA00023235"/>
    </source>
</evidence>
<dbReference type="InterPro" id="IPR004788">
    <property type="entry name" value="Ribose5P_isomerase_type_A"/>
</dbReference>
<feature type="transmembrane region" description="Helical" evidence="7">
    <location>
        <begin position="347"/>
        <end position="367"/>
    </location>
</feature>
<accession>A0A8R1XX35</accession>
<dbReference type="GO" id="GO:0004751">
    <property type="term" value="F:ribose-5-phosphate isomerase activity"/>
    <property type="evidence" value="ECO:0007669"/>
    <property type="project" value="UniProtKB-EC"/>
</dbReference>
<reference evidence="8" key="2">
    <citation type="submission" date="2022-06" db="UniProtKB">
        <authorList>
            <consortium name="EnsemblMetazoa"/>
        </authorList>
    </citation>
    <scope>IDENTIFICATION</scope>
</reference>
<feature type="transmembrane region" description="Helical" evidence="7">
    <location>
        <begin position="382"/>
        <end position="403"/>
    </location>
</feature>
<evidence type="ECO:0000256" key="6">
    <source>
        <dbReference type="ARBA" id="ARBA00029734"/>
    </source>
</evidence>
<protein>
    <recommendedName>
        <fullName evidence="4">ribose-5-phosphate isomerase</fullName>
        <ecNumber evidence="4">5.3.1.6</ecNumber>
    </recommendedName>
    <alternativeName>
        <fullName evidence="6">Phosphoriboisomerase</fullName>
    </alternativeName>
</protein>
<evidence type="ECO:0000256" key="4">
    <source>
        <dbReference type="ARBA" id="ARBA00011959"/>
    </source>
</evidence>
<dbReference type="HAMAP" id="MF_00170">
    <property type="entry name" value="Rib_5P_isom_A"/>
    <property type="match status" value="1"/>
</dbReference>
<dbReference type="InterPro" id="IPR037171">
    <property type="entry name" value="NagB/RpiA_transferase-like"/>
</dbReference>
<evidence type="ECO:0000256" key="1">
    <source>
        <dbReference type="ARBA" id="ARBA00001713"/>
    </source>
</evidence>
<dbReference type="NCBIfam" id="NF001924">
    <property type="entry name" value="PRK00702.1"/>
    <property type="match status" value="1"/>
</dbReference>
<evidence type="ECO:0000313" key="9">
    <source>
        <dbReference type="Proteomes" id="UP000024404"/>
    </source>
</evidence>
<keyword evidence="7" id="KW-1133">Transmembrane helix</keyword>
<evidence type="ECO:0000256" key="2">
    <source>
        <dbReference type="ARBA" id="ARBA00004988"/>
    </source>
</evidence>
<dbReference type="PANTHER" id="PTHR11934">
    <property type="entry name" value="RIBOSE-5-PHOSPHATE ISOMERASE"/>
    <property type="match status" value="1"/>
</dbReference>
<keyword evidence="5" id="KW-0413">Isomerase</keyword>
<dbReference type="OMA" id="PKLNRIM"/>
<proteinExistence type="inferred from homology"/>
<dbReference type="EnsemblMetazoa" id="OVOC402.1">
    <property type="protein sequence ID" value="OVOC402.1"/>
    <property type="gene ID" value="WBGene00237211"/>
</dbReference>
<dbReference type="AlphaFoldDB" id="A0A8R1XX35"/>
<dbReference type="GO" id="GO:0006014">
    <property type="term" value="P:D-ribose metabolic process"/>
    <property type="evidence" value="ECO:0007669"/>
    <property type="project" value="TreeGrafter"/>
</dbReference>
<keyword evidence="7" id="KW-0472">Membrane</keyword>
<sequence>MKTLSALDLAKRAAAYAAGEKHVKSGCRVGVGSGTTAKFFVEFLAEKVNDGTLKDIICVPSSFSTRQWLIDSGLQLTDLEKTLELDLCIDGADEVDSNLNCIKGGGGCLTQEKIVQASAKKFYIIADASKQSEKLGDRNFPIPIEVIPFGYMPVLKWIKCQEGGEVELRTTCKEKVDPFITDNNNFILDWNFPKNKYVTTEDLAALHIRLKSLPGVVETGLFIGVVEKAYFATADGNVTEKLRLNSEFMESILETLLFTFIDPPNIKISPPRWLKIHVVDLLRCFQMPSPMQVFALVMLTYFFVTGGVIYDIINEPPSIGKCMRQTTDERGNAKPVAIMQYRVNGQYIMEGLAASFMFSLGGLGFIILDKCNNPLTPKLNRIMMLGLGFACVLIGFMATRLFMKIKMPSYLQGMIG</sequence>
<organism evidence="8 9">
    <name type="scientific">Onchocerca volvulus</name>
    <dbReference type="NCBI Taxonomy" id="6282"/>
    <lineage>
        <taxon>Eukaryota</taxon>
        <taxon>Metazoa</taxon>
        <taxon>Ecdysozoa</taxon>
        <taxon>Nematoda</taxon>
        <taxon>Chromadorea</taxon>
        <taxon>Rhabditida</taxon>
        <taxon>Spirurina</taxon>
        <taxon>Spiruromorpha</taxon>
        <taxon>Filarioidea</taxon>
        <taxon>Onchocercidae</taxon>
        <taxon>Onchocerca</taxon>
    </lineage>
</organism>
<dbReference type="CDD" id="cd01398">
    <property type="entry name" value="RPI_A"/>
    <property type="match status" value="1"/>
</dbReference>
<comment type="catalytic activity">
    <reaction evidence="1">
        <text>aldehydo-D-ribose 5-phosphate = D-ribulose 5-phosphate</text>
        <dbReference type="Rhea" id="RHEA:14657"/>
        <dbReference type="ChEBI" id="CHEBI:58121"/>
        <dbReference type="ChEBI" id="CHEBI:58273"/>
        <dbReference type="EC" id="5.3.1.6"/>
    </reaction>
</comment>
<dbReference type="GO" id="GO:0005737">
    <property type="term" value="C:cytoplasm"/>
    <property type="evidence" value="ECO:0007669"/>
    <property type="project" value="TreeGrafter"/>
</dbReference>
<dbReference type="EMBL" id="CMVM020000020">
    <property type="status" value="NOT_ANNOTATED_CDS"/>
    <property type="molecule type" value="Genomic_DNA"/>
</dbReference>
<comment type="pathway">
    <text evidence="2">Carbohydrate degradation; pentose phosphate pathway; D-ribose 5-phosphate from D-ribulose 5-phosphate (non-oxidative stage): step 1/1.</text>
</comment>
<dbReference type="GO" id="GO:0009052">
    <property type="term" value="P:pentose-phosphate shunt, non-oxidative branch"/>
    <property type="evidence" value="ECO:0007669"/>
    <property type="project" value="InterPro"/>
</dbReference>
<name>A0A8R1XX35_ONCVO</name>
<dbReference type="FunFam" id="3.40.50.1360:FF:000001">
    <property type="entry name" value="Ribose-5-phosphate isomerase A"/>
    <property type="match status" value="1"/>
</dbReference>
<keyword evidence="9" id="KW-1185">Reference proteome</keyword>
<dbReference type="SUPFAM" id="SSF75445">
    <property type="entry name" value="D-ribose-5-phosphate isomerase (RpiA), lid domain"/>
    <property type="match status" value="1"/>
</dbReference>
<dbReference type="EC" id="5.3.1.6" evidence="4"/>
<feature type="transmembrane region" description="Helical" evidence="7">
    <location>
        <begin position="293"/>
        <end position="313"/>
    </location>
</feature>
<evidence type="ECO:0000313" key="8">
    <source>
        <dbReference type="EnsemblMetazoa" id="OVOC402.1"/>
    </source>
</evidence>
<evidence type="ECO:0000256" key="3">
    <source>
        <dbReference type="ARBA" id="ARBA00008088"/>
    </source>
</evidence>
<dbReference type="PANTHER" id="PTHR11934:SF0">
    <property type="entry name" value="RIBOSE-5-PHOSPHATE ISOMERASE"/>
    <property type="match status" value="1"/>
</dbReference>
<dbReference type="Gene3D" id="3.40.50.1360">
    <property type="match status" value="1"/>
</dbReference>
<dbReference type="Gene3D" id="3.30.70.260">
    <property type="match status" value="1"/>
</dbReference>
<dbReference type="SUPFAM" id="SSF100950">
    <property type="entry name" value="NagB/RpiA/CoA transferase-like"/>
    <property type="match status" value="1"/>
</dbReference>
<evidence type="ECO:0000256" key="7">
    <source>
        <dbReference type="SAM" id="Phobius"/>
    </source>
</evidence>
<keyword evidence="7" id="KW-0812">Transmembrane</keyword>
<dbReference type="Pfam" id="PF06026">
    <property type="entry name" value="Rib_5-P_isom_A"/>
    <property type="match status" value="1"/>
</dbReference>
<comment type="similarity">
    <text evidence="3">Belongs to the ribose 5-phosphate isomerase family.</text>
</comment>
<dbReference type="InterPro" id="IPR020672">
    <property type="entry name" value="Ribose5P_isomerase_typA_subgr"/>
</dbReference>